<proteinExistence type="inferred from homology"/>
<evidence type="ECO:0000313" key="6">
    <source>
        <dbReference type="Proteomes" id="UP000311382"/>
    </source>
</evidence>
<evidence type="ECO:0000256" key="1">
    <source>
        <dbReference type="ARBA" id="ARBA00005964"/>
    </source>
</evidence>
<name>A0A5C5G2P7_9BASI</name>
<dbReference type="PROSITE" id="PS00122">
    <property type="entry name" value="CARBOXYLESTERASE_B_1"/>
    <property type="match status" value="1"/>
</dbReference>
<dbReference type="PROSITE" id="PS00941">
    <property type="entry name" value="CARBOXYLESTERASE_B_2"/>
    <property type="match status" value="1"/>
</dbReference>
<dbReference type="SUPFAM" id="SSF53474">
    <property type="entry name" value="alpha/beta-Hydrolases"/>
    <property type="match status" value="1"/>
</dbReference>
<dbReference type="OrthoDB" id="408631at2759"/>
<feature type="domain" description="Carboxylesterase type B" evidence="4">
    <location>
        <begin position="36"/>
        <end position="524"/>
    </location>
</feature>
<dbReference type="STRING" id="5288.A0A5C5G2P7"/>
<evidence type="ECO:0000259" key="4">
    <source>
        <dbReference type="Pfam" id="PF00135"/>
    </source>
</evidence>
<evidence type="ECO:0000313" key="5">
    <source>
        <dbReference type="EMBL" id="TNY22614.1"/>
    </source>
</evidence>
<evidence type="ECO:0000256" key="3">
    <source>
        <dbReference type="RuleBase" id="RU361235"/>
    </source>
</evidence>
<keyword evidence="2 3" id="KW-0378">Hydrolase</keyword>
<comment type="caution">
    <text evidence="5">The sequence shown here is derived from an EMBL/GenBank/DDBJ whole genome shotgun (WGS) entry which is preliminary data.</text>
</comment>
<feature type="chain" id="PRO_5023152716" description="Carboxylic ester hydrolase" evidence="3">
    <location>
        <begin position="24"/>
        <end position="552"/>
    </location>
</feature>
<dbReference type="AlphaFoldDB" id="A0A5C5G2P7"/>
<dbReference type="InterPro" id="IPR019819">
    <property type="entry name" value="Carboxylesterase_B_CS"/>
</dbReference>
<dbReference type="InterPro" id="IPR029058">
    <property type="entry name" value="AB_hydrolase_fold"/>
</dbReference>
<dbReference type="InterPro" id="IPR050654">
    <property type="entry name" value="AChE-related_enzymes"/>
</dbReference>
<dbReference type="PANTHER" id="PTHR43918">
    <property type="entry name" value="ACETYLCHOLINESTERASE"/>
    <property type="match status" value="1"/>
</dbReference>
<protein>
    <recommendedName>
        <fullName evidence="3">Carboxylic ester hydrolase</fullName>
        <ecNumber evidence="3">3.1.1.-</ecNumber>
    </recommendedName>
</protein>
<dbReference type="EMBL" id="SOZI01000022">
    <property type="protein sequence ID" value="TNY22614.1"/>
    <property type="molecule type" value="Genomic_DNA"/>
</dbReference>
<accession>A0A5C5G2P7</accession>
<dbReference type="EC" id="3.1.1.-" evidence="3"/>
<organism evidence="5 6">
    <name type="scientific">Rhodotorula diobovata</name>
    <dbReference type="NCBI Taxonomy" id="5288"/>
    <lineage>
        <taxon>Eukaryota</taxon>
        <taxon>Fungi</taxon>
        <taxon>Dikarya</taxon>
        <taxon>Basidiomycota</taxon>
        <taxon>Pucciniomycotina</taxon>
        <taxon>Microbotryomycetes</taxon>
        <taxon>Sporidiobolales</taxon>
        <taxon>Sporidiobolaceae</taxon>
        <taxon>Rhodotorula</taxon>
    </lineage>
</organism>
<dbReference type="InterPro" id="IPR002018">
    <property type="entry name" value="CarbesteraseB"/>
</dbReference>
<reference evidence="5 6" key="1">
    <citation type="submission" date="2019-03" db="EMBL/GenBank/DDBJ databases">
        <title>Rhodosporidium diobovatum UCD-FST 08-225 genome sequencing, assembly, and annotation.</title>
        <authorList>
            <person name="Fakankun I.U."/>
            <person name="Fristensky B."/>
            <person name="Levin D.B."/>
        </authorList>
    </citation>
    <scope>NUCLEOTIDE SEQUENCE [LARGE SCALE GENOMIC DNA]</scope>
    <source>
        <strain evidence="5 6">UCD-FST 08-225</strain>
    </source>
</reference>
<dbReference type="Gene3D" id="3.40.50.1820">
    <property type="entry name" value="alpha/beta hydrolase"/>
    <property type="match status" value="1"/>
</dbReference>
<dbReference type="GO" id="GO:0052689">
    <property type="term" value="F:carboxylic ester hydrolase activity"/>
    <property type="evidence" value="ECO:0007669"/>
    <property type="project" value="TreeGrafter"/>
</dbReference>
<gene>
    <name evidence="5" type="ORF">DMC30DRAFT_129143</name>
</gene>
<dbReference type="PANTHER" id="PTHR43918:SF4">
    <property type="entry name" value="CARBOXYLIC ESTER HYDROLASE"/>
    <property type="match status" value="1"/>
</dbReference>
<evidence type="ECO:0000256" key="2">
    <source>
        <dbReference type="ARBA" id="ARBA00022801"/>
    </source>
</evidence>
<feature type="signal peptide" evidence="3">
    <location>
        <begin position="1"/>
        <end position="23"/>
    </location>
</feature>
<keyword evidence="6" id="KW-1185">Reference proteome</keyword>
<comment type="similarity">
    <text evidence="1 3">Belongs to the type-B carboxylesterase/lipase family.</text>
</comment>
<dbReference type="Proteomes" id="UP000311382">
    <property type="component" value="Unassembled WGS sequence"/>
</dbReference>
<dbReference type="InterPro" id="IPR019826">
    <property type="entry name" value="Carboxylesterase_B_AS"/>
</dbReference>
<sequence length="552" mass="59524">MLAPTSLVGAFAALATLSTLTQASPITLAARNNGGSPSVTIKNGTVEGVTLPTFDQEAFLGIPFAQPPVGDLRLRRPHSLEKGFEGGKFEATEYSPFCPGIGGDDWGYELSEDCLTVNVLRPAGVSTDAKLPVGFWIYGGGFQMGGNADIRYNGSYAVQRSVEMDKPIIYVQVNYRVSSLGFMSSNELRAEGNVNLGLYDQRLALHWVRENIAAFGGDPEKVTIWGESAGAMSVSNQLFGWALDSTPLFRGAILESGSSFTSSYASPEEIQPRFEEVAKSAGCGDADDVLKCLRGLSLEAFNASAAAYSWNPVVDGGIVAAYPSDVVKNGIFVKVPLLIGANTDEGTAFGSRSINTTEQLAADLATRYSTMQNSSIAQLLDLYPNDPSIGCPYSTGDAVLPSGLQDKRSFSIYGDILMHAGRRRLAELYSAAGQPVFSYRFDQPAENATIETGTTHFVEVAYVFGVPYKTANTLGTRPGDAELSRLVQSQWISFIHDGTPNNHGIDGAPEWPDYRSSASNFVHRRHGSVVETDDYRKDGIAYINQLDWEIQN</sequence>
<dbReference type="Pfam" id="PF00135">
    <property type="entry name" value="COesterase"/>
    <property type="match status" value="1"/>
</dbReference>
<keyword evidence="3" id="KW-0732">Signal</keyword>